<accession>A0A8C5LNW2</accession>
<evidence type="ECO:0000256" key="4">
    <source>
        <dbReference type="ARBA" id="ARBA00022801"/>
    </source>
</evidence>
<name>A0A8C5LNW2_9ANUR</name>
<reference evidence="8" key="2">
    <citation type="submission" date="2025-09" db="UniProtKB">
        <authorList>
            <consortium name="Ensembl"/>
        </authorList>
    </citation>
    <scope>IDENTIFICATION</scope>
</reference>
<evidence type="ECO:0000256" key="6">
    <source>
        <dbReference type="ARBA" id="ARBA00023157"/>
    </source>
</evidence>
<dbReference type="Gene3D" id="1.20.82.10">
    <property type="entry name" value="ADP Ribosyl Cyclase, Chain A, domain 1"/>
    <property type="match status" value="1"/>
</dbReference>
<dbReference type="Gene3D" id="3.40.50.720">
    <property type="entry name" value="NAD(P)-binding Rossmann-like Domain"/>
    <property type="match status" value="1"/>
</dbReference>
<evidence type="ECO:0000256" key="7">
    <source>
        <dbReference type="SAM" id="SignalP"/>
    </source>
</evidence>
<gene>
    <name evidence="8" type="primary">BST1</name>
</gene>
<keyword evidence="5" id="KW-0520">NAD</keyword>
<dbReference type="SUPFAM" id="SSF52309">
    <property type="entry name" value="N-(deoxy)ribosyltransferase-like"/>
    <property type="match status" value="1"/>
</dbReference>
<reference evidence="8" key="1">
    <citation type="submission" date="2025-08" db="UniProtKB">
        <authorList>
            <consortium name="Ensembl"/>
        </authorList>
    </citation>
    <scope>IDENTIFICATION</scope>
</reference>
<evidence type="ECO:0000256" key="2">
    <source>
        <dbReference type="ARBA" id="ARBA00011982"/>
    </source>
</evidence>
<dbReference type="GO" id="GO:0005886">
    <property type="term" value="C:plasma membrane"/>
    <property type="evidence" value="ECO:0007669"/>
    <property type="project" value="TreeGrafter"/>
</dbReference>
<dbReference type="PANTHER" id="PTHR10912">
    <property type="entry name" value="ADP-RIBOSYL CYCLASE"/>
    <property type="match status" value="1"/>
</dbReference>
<proteinExistence type="inferred from homology"/>
<dbReference type="Pfam" id="PF02267">
    <property type="entry name" value="Rib_hydrolayse"/>
    <property type="match status" value="1"/>
</dbReference>
<evidence type="ECO:0000313" key="9">
    <source>
        <dbReference type="Proteomes" id="UP000694569"/>
    </source>
</evidence>
<keyword evidence="9" id="KW-1185">Reference proteome</keyword>
<evidence type="ECO:0000313" key="8">
    <source>
        <dbReference type="Ensembl" id="ENSLLEP00000002007.1"/>
    </source>
</evidence>
<evidence type="ECO:0000256" key="5">
    <source>
        <dbReference type="ARBA" id="ARBA00023027"/>
    </source>
</evidence>
<keyword evidence="6" id="KW-1015">Disulfide bond</keyword>
<dbReference type="GO" id="GO:0016740">
    <property type="term" value="F:transferase activity"/>
    <property type="evidence" value="ECO:0007669"/>
    <property type="project" value="UniProtKB-KW"/>
</dbReference>
<dbReference type="EC" id="3.2.2.6" evidence="2"/>
<feature type="signal peptide" evidence="7">
    <location>
        <begin position="1"/>
        <end position="25"/>
    </location>
</feature>
<dbReference type="Proteomes" id="UP000694569">
    <property type="component" value="Unplaced"/>
</dbReference>
<keyword evidence="3" id="KW-0808">Transferase</keyword>
<feature type="chain" id="PRO_5034584074" description="ADP-ribosyl cyclase/cyclic ADP-ribose hydrolase" evidence="7">
    <location>
        <begin position="26"/>
        <end position="303"/>
    </location>
</feature>
<organism evidence="8 9">
    <name type="scientific">Leptobrachium leishanense</name>
    <name type="common">Leishan spiny toad</name>
    <dbReference type="NCBI Taxonomy" id="445787"/>
    <lineage>
        <taxon>Eukaryota</taxon>
        <taxon>Metazoa</taxon>
        <taxon>Chordata</taxon>
        <taxon>Craniata</taxon>
        <taxon>Vertebrata</taxon>
        <taxon>Euteleostomi</taxon>
        <taxon>Amphibia</taxon>
        <taxon>Batrachia</taxon>
        <taxon>Anura</taxon>
        <taxon>Pelobatoidea</taxon>
        <taxon>Megophryidae</taxon>
        <taxon>Leptobrachium</taxon>
    </lineage>
</organism>
<dbReference type="GO" id="GO:0016849">
    <property type="term" value="F:phosphorus-oxygen lyase activity"/>
    <property type="evidence" value="ECO:0007669"/>
    <property type="project" value="TreeGrafter"/>
</dbReference>
<keyword evidence="4" id="KW-0378">Hydrolase</keyword>
<dbReference type="OrthoDB" id="9944984at2759"/>
<dbReference type="GO" id="GO:0061809">
    <property type="term" value="F:NAD+ nucleosidase activity, cyclic ADP-ribose generating"/>
    <property type="evidence" value="ECO:0007669"/>
    <property type="project" value="UniProtKB-EC"/>
</dbReference>
<dbReference type="AlphaFoldDB" id="A0A8C5LNW2"/>
<keyword evidence="7" id="KW-0732">Signal</keyword>
<protein>
    <recommendedName>
        <fullName evidence="2">ADP-ribosyl cyclase/cyclic ADP-ribose hydrolase</fullName>
        <ecNumber evidence="2">3.2.2.6</ecNumber>
    </recommendedName>
</protein>
<dbReference type="CDD" id="cd04759">
    <property type="entry name" value="Rib_hydrolase"/>
    <property type="match status" value="1"/>
</dbReference>
<dbReference type="InterPro" id="IPR003193">
    <property type="entry name" value="ADP-ribosyl_cyclase"/>
</dbReference>
<evidence type="ECO:0000256" key="1">
    <source>
        <dbReference type="ARBA" id="ARBA00005406"/>
    </source>
</evidence>
<dbReference type="GeneTree" id="ENSGT00390000017291"/>
<dbReference type="PANTHER" id="PTHR10912:SF4">
    <property type="entry name" value="ADP-RIBOSYL CYCLASE_CYCLIC ADP-RIBOSE HYDROLASE 2"/>
    <property type="match status" value="1"/>
</dbReference>
<dbReference type="Ensembl" id="ENSLLET00000002096.1">
    <property type="protein sequence ID" value="ENSLLEP00000002007.1"/>
    <property type="gene ID" value="ENSLLEG00000001295.1"/>
</dbReference>
<comment type="similarity">
    <text evidence="1">Belongs to the ADP-ribosyl cyclase family.</text>
</comment>
<sequence>MHTFHVTIMCLLIYTINVGLLKANAAKKWAGAGTSPNLEQIIVGRCYDYIETVNPSAGKKNCSQIWEAFKSAFANKDPCSILPSDYELFINQTHHAIPPNKSLFWENNKELVHRYADKAKRYMPLGDTLAGWLGDNLDWCGSTDEPGIDYTSCPTNAQCEHNAVESFWRITSVNYAMQSSGEVQIMLNGSAPGGAFPVPSFLSDYEIPNFDTDTVSKINIWVMDEVGGADLDSCGRNSLLLLETMLESKRLSYECLDNYRPVKILQCVDVPDHASCLSNGAIVFHSPWIGVILPWIVLIMNHV</sequence>
<evidence type="ECO:0000256" key="3">
    <source>
        <dbReference type="ARBA" id="ARBA00022679"/>
    </source>
</evidence>
<dbReference type="GO" id="GO:0030890">
    <property type="term" value="P:positive regulation of B cell proliferation"/>
    <property type="evidence" value="ECO:0007669"/>
    <property type="project" value="TreeGrafter"/>
</dbReference>